<dbReference type="InterPro" id="IPR023614">
    <property type="entry name" value="Porin_dom_sf"/>
</dbReference>
<feature type="signal peptide" evidence="1">
    <location>
        <begin position="1"/>
        <end position="25"/>
    </location>
</feature>
<organism evidence="2 3">
    <name type="scientific">Pseudoduganella rivuli</name>
    <dbReference type="NCBI Taxonomy" id="2666085"/>
    <lineage>
        <taxon>Bacteria</taxon>
        <taxon>Pseudomonadati</taxon>
        <taxon>Pseudomonadota</taxon>
        <taxon>Betaproteobacteria</taxon>
        <taxon>Burkholderiales</taxon>
        <taxon>Oxalobacteraceae</taxon>
        <taxon>Telluria group</taxon>
        <taxon>Pseudoduganella</taxon>
    </lineage>
</organism>
<evidence type="ECO:0000313" key="3">
    <source>
        <dbReference type="Proteomes" id="UP000446768"/>
    </source>
</evidence>
<accession>A0A7X2LRU0</accession>
<keyword evidence="1" id="KW-0732">Signal</keyword>
<feature type="chain" id="PRO_5030842958" description="Porin" evidence="1">
    <location>
        <begin position="26"/>
        <end position="415"/>
    </location>
</feature>
<comment type="caution">
    <text evidence="2">The sequence shown here is derived from an EMBL/GenBank/DDBJ whole genome shotgun (WGS) entry which is preliminary data.</text>
</comment>
<dbReference type="EMBL" id="WKJJ01000001">
    <property type="protein sequence ID" value="MRV70277.1"/>
    <property type="molecule type" value="Genomic_DNA"/>
</dbReference>
<dbReference type="Proteomes" id="UP000446768">
    <property type="component" value="Unassembled WGS sequence"/>
</dbReference>
<dbReference type="Gene3D" id="2.40.160.10">
    <property type="entry name" value="Porin"/>
    <property type="match status" value="1"/>
</dbReference>
<name>A0A7X2LRU0_9BURK</name>
<proteinExistence type="predicted"/>
<keyword evidence="3" id="KW-1185">Reference proteome</keyword>
<gene>
    <name evidence="2" type="ORF">GJ700_00895</name>
</gene>
<reference evidence="2 3" key="1">
    <citation type="submission" date="2019-11" db="EMBL/GenBank/DDBJ databases">
        <title>Novel species isolated from a subtropical stream in China.</title>
        <authorList>
            <person name="Lu H."/>
        </authorList>
    </citation>
    <scope>NUCLEOTIDE SEQUENCE [LARGE SCALE GENOMIC DNA]</scope>
    <source>
        <strain evidence="2 3">FT92W</strain>
    </source>
</reference>
<evidence type="ECO:0000256" key="1">
    <source>
        <dbReference type="SAM" id="SignalP"/>
    </source>
</evidence>
<sequence length="415" mass="44552">MTSVARQFLKLLALPALCAAAHVHAQTDDKSASWSFQGFGSAGAVHSTEKQADYAANVLYPGKAGYSSNWSPEVDSRLGAQLSVDIDKRWSAVLQVVSERNLQNSWKPVVEWANVKYQVTPELSLRLGRIALPMFLAGDYRKASYALPWVRPPVELYGALPISSSDGFDASYRWNSAGLKHTTQAFYGSTNRELGPGYRAHGHGITGITHTVTSGALMLRGGVTTSSLTVDVGQELFAGLRQFGAAGQALAERYEIRDKRVLVVNAGASYDPGDWFVMAEAGRFNYKSALGDFYGLYASAGVRLGAWTPYVQAGRSHALMATSIAGVPLAGLPPAVAATASYLNGYLNSYLSAIPQQDSVALGLRWDVCPGMALKLQYDRLHTRNGSSGTFINVQPGFRSGGHAGVTSVLLDFVF</sequence>
<dbReference type="SUPFAM" id="SSF56935">
    <property type="entry name" value="Porins"/>
    <property type="match status" value="1"/>
</dbReference>
<evidence type="ECO:0008006" key="4">
    <source>
        <dbReference type="Google" id="ProtNLM"/>
    </source>
</evidence>
<evidence type="ECO:0000313" key="2">
    <source>
        <dbReference type="EMBL" id="MRV70277.1"/>
    </source>
</evidence>
<protein>
    <recommendedName>
        <fullName evidence="4">Porin</fullName>
    </recommendedName>
</protein>
<dbReference type="AlphaFoldDB" id="A0A7X2LRU0"/>
<dbReference type="RefSeq" id="WP_154370769.1">
    <property type="nucleotide sequence ID" value="NZ_WKJJ01000001.1"/>
</dbReference>